<protein>
    <submittedName>
        <fullName evidence="4">Reverse transcriptase</fullName>
    </submittedName>
</protein>
<dbReference type="AlphaFoldDB" id="A0A183F6K0"/>
<gene>
    <name evidence="2" type="ORF">HPBE_LOCUS1793</name>
</gene>
<accession>A0A3P7TML0</accession>
<organism evidence="3 4">
    <name type="scientific">Heligmosomoides polygyrus</name>
    <name type="common">Parasitic roundworm</name>
    <dbReference type="NCBI Taxonomy" id="6339"/>
    <lineage>
        <taxon>Eukaryota</taxon>
        <taxon>Metazoa</taxon>
        <taxon>Ecdysozoa</taxon>
        <taxon>Nematoda</taxon>
        <taxon>Chromadorea</taxon>
        <taxon>Rhabditida</taxon>
        <taxon>Rhabditina</taxon>
        <taxon>Rhabditomorpha</taxon>
        <taxon>Strongyloidea</taxon>
        <taxon>Heligmosomidae</taxon>
        <taxon>Heligmosomoides</taxon>
    </lineage>
</organism>
<feature type="compositionally biased region" description="Acidic residues" evidence="1">
    <location>
        <begin position="108"/>
        <end position="118"/>
    </location>
</feature>
<reference evidence="2 3" key="1">
    <citation type="submission" date="2018-11" db="EMBL/GenBank/DDBJ databases">
        <authorList>
            <consortium name="Pathogen Informatics"/>
        </authorList>
    </citation>
    <scope>NUCLEOTIDE SEQUENCE [LARGE SCALE GENOMIC DNA]</scope>
</reference>
<dbReference type="OrthoDB" id="5873175at2759"/>
<name>A0A183F6K0_HELPZ</name>
<dbReference type="WBParaSite" id="HPBE_0000179201-mRNA-1">
    <property type="protein sequence ID" value="HPBE_0000179201-mRNA-1"/>
    <property type="gene ID" value="HPBE_0000179201"/>
</dbReference>
<keyword evidence="3" id="KW-1185">Reference proteome</keyword>
<sequence>MVQYKLKIEYVKGKANPVANDLSRGILWPAHKVEESDERDERVRLPKVGARVLMKLPRERAQRGHPKLTVAWDGPFRVLEASENSARIGREEEPLRFQMDLLRVCPEEITDEPIESEPEDRPRGGAEPGGGVEKSRRGS</sequence>
<evidence type="ECO:0000313" key="4">
    <source>
        <dbReference type="WBParaSite" id="HPBE_0000179201-mRNA-1"/>
    </source>
</evidence>
<evidence type="ECO:0000313" key="2">
    <source>
        <dbReference type="EMBL" id="VDO21359.1"/>
    </source>
</evidence>
<evidence type="ECO:0000256" key="1">
    <source>
        <dbReference type="SAM" id="MobiDB-lite"/>
    </source>
</evidence>
<accession>A0A183F6K0</accession>
<dbReference type="Proteomes" id="UP000050761">
    <property type="component" value="Unassembled WGS sequence"/>
</dbReference>
<evidence type="ECO:0000313" key="3">
    <source>
        <dbReference type="Proteomes" id="UP000050761"/>
    </source>
</evidence>
<reference evidence="4" key="2">
    <citation type="submission" date="2019-09" db="UniProtKB">
        <authorList>
            <consortium name="WormBaseParasite"/>
        </authorList>
    </citation>
    <scope>IDENTIFICATION</scope>
</reference>
<feature type="region of interest" description="Disordered" evidence="1">
    <location>
        <begin position="107"/>
        <end position="139"/>
    </location>
</feature>
<proteinExistence type="predicted"/>
<dbReference type="EMBL" id="UZAH01002216">
    <property type="protein sequence ID" value="VDO21359.1"/>
    <property type="molecule type" value="Genomic_DNA"/>
</dbReference>